<dbReference type="InterPro" id="IPR036291">
    <property type="entry name" value="NAD(P)-bd_dom_sf"/>
</dbReference>
<dbReference type="SUPFAM" id="SSF51735">
    <property type="entry name" value="NAD(P)-binding Rossmann-fold domains"/>
    <property type="match status" value="1"/>
</dbReference>
<dbReference type="Proteomes" id="UP001586593">
    <property type="component" value="Unassembled WGS sequence"/>
</dbReference>
<dbReference type="InterPro" id="IPR002347">
    <property type="entry name" value="SDR_fam"/>
</dbReference>
<reference evidence="2 3" key="1">
    <citation type="journal article" date="2024" name="Commun. Biol.">
        <title>Comparative genomic analysis of thermophilic fungi reveals convergent evolutionary adaptations and gene losses.</title>
        <authorList>
            <person name="Steindorff A.S."/>
            <person name="Aguilar-Pontes M.V."/>
            <person name="Robinson A.J."/>
            <person name="Andreopoulos B."/>
            <person name="LaButti K."/>
            <person name="Kuo A."/>
            <person name="Mondo S."/>
            <person name="Riley R."/>
            <person name="Otillar R."/>
            <person name="Haridas S."/>
            <person name="Lipzen A."/>
            <person name="Grimwood J."/>
            <person name="Schmutz J."/>
            <person name="Clum A."/>
            <person name="Reid I.D."/>
            <person name="Moisan M.C."/>
            <person name="Butler G."/>
            <person name="Nguyen T.T.M."/>
            <person name="Dewar K."/>
            <person name="Conant G."/>
            <person name="Drula E."/>
            <person name="Henrissat B."/>
            <person name="Hansel C."/>
            <person name="Singer S."/>
            <person name="Hutchinson M.I."/>
            <person name="de Vries R.P."/>
            <person name="Natvig D.O."/>
            <person name="Powell A.J."/>
            <person name="Tsang A."/>
            <person name="Grigoriev I.V."/>
        </authorList>
    </citation>
    <scope>NUCLEOTIDE SEQUENCE [LARGE SCALE GENOMIC DNA]</scope>
    <source>
        <strain evidence="2 3">ATCC 24622</strain>
    </source>
</reference>
<evidence type="ECO:0008006" key="4">
    <source>
        <dbReference type="Google" id="ProtNLM"/>
    </source>
</evidence>
<accession>A0ABR3WI95</accession>
<dbReference type="PRINTS" id="PR00081">
    <property type="entry name" value="GDHRDH"/>
</dbReference>
<sequence length="249" mass="27399">MRSFLITGSSRGLGLAFARKLLENPENIVIATARNTAGSSGLQQLAKQYPSDRLVLLDLDVEKTESIRNAVEEVDKRLPDGLDNLISNAGTLKESEGWLSQVDLDKMKEDLAFVTTHLDVIRQFLPLIRRGKDKKIAVISSFLGSIDRAINLVGLMIPYSASKAALNMAVRKVTPELKMEGITIFAIHPGWVGATEIGSAITEWVHKNYPETREFTEDEAAEAVVKALDTTTLEDAGKFFDNNGTTLPW</sequence>
<dbReference type="Gene3D" id="3.40.50.720">
    <property type="entry name" value="NAD(P)-binding Rossmann-like Domain"/>
    <property type="match status" value="1"/>
</dbReference>
<dbReference type="Pfam" id="PF00106">
    <property type="entry name" value="adh_short"/>
    <property type="match status" value="1"/>
</dbReference>
<evidence type="ECO:0000313" key="3">
    <source>
        <dbReference type="Proteomes" id="UP001586593"/>
    </source>
</evidence>
<protein>
    <recommendedName>
        <fullName evidence="4">Short-chain dehydrogenase</fullName>
    </recommendedName>
</protein>
<comment type="caution">
    <text evidence="2">The sequence shown here is derived from an EMBL/GenBank/DDBJ whole genome shotgun (WGS) entry which is preliminary data.</text>
</comment>
<evidence type="ECO:0000256" key="1">
    <source>
        <dbReference type="ARBA" id="ARBA00006484"/>
    </source>
</evidence>
<proteinExistence type="inferred from homology"/>
<organism evidence="2 3">
    <name type="scientific">Phialemonium thermophilum</name>
    <dbReference type="NCBI Taxonomy" id="223376"/>
    <lineage>
        <taxon>Eukaryota</taxon>
        <taxon>Fungi</taxon>
        <taxon>Dikarya</taxon>
        <taxon>Ascomycota</taxon>
        <taxon>Pezizomycotina</taxon>
        <taxon>Sordariomycetes</taxon>
        <taxon>Sordariomycetidae</taxon>
        <taxon>Cephalothecales</taxon>
        <taxon>Cephalothecaceae</taxon>
        <taxon>Phialemonium</taxon>
    </lineage>
</organism>
<dbReference type="InterPro" id="IPR051468">
    <property type="entry name" value="Fungal_SecMetab_SDRs"/>
</dbReference>
<gene>
    <name evidence="2" type="ORF">VTK73DRAFT_6693</name>
</gene>
<dbReference type="PANTHER" id="PTHR43544">
    <property type="entry name" value="SHORT-CHAIN DEHYDROGENASE/REDUCTASE"/>
    <property type="match status" value="1"/>
</dbReference>
<comment type="similarity">
    <text evidence="1">Belongs to the short-chain dehydrogenases/reductases (SDR) family.</text>
</comment>
<dbReference type="CDD" id="cd05325">
    <property type="entry name" value="carb_red_sniffer_like_SDR_c"/>
    <property type="match status" value="1"/>
</dbReference>
<dbReference type="EMBL" id="JAZHXJ010000388">
    <property type="protein sequence ID" value="KAL1862690.1"/>
    <property type="molecule type" value="Genomic_DNA"/>
</dbReference>
<evidence type="ECO:0000313" key="2">
    <source>
        <dbReference type="EMBL" id="KAL1862690.1"/>
    </source>
</evidence>
<name>A0ABR3WI95_9PEZI</name>
<keyword evidence="3" id="KW-1185">Reference proteome</keyword>
<dbReference type="PANTHER" id="PTHR43544:SF36">
    <property type="entry name" value="CHAIN OXIDOREDUCTASE (CSGA), PUTATIVE (AFU_ORTHOLOGUE AFUA_4G00910)-RELATED"/>
    <property type="match status" value="1"/>
</dbReference>